<evidence type="ECO:0000256" key="10">
    <source>
        <dbReference type="ARBA" id="ARBA00041152"/>
    </source>
</evidence>
<comment type="caution">
    <text evidence="15">The sequence shown here is derived from an EMBL/GenBank/DDBJ whole genome shotgun (WGS) entry which is preliminary data.</text>
</comment>
<keyword evidence="4 13" id="KW-0732">Signal</keyword>
<feature type="non-terminal residue" evidence="15">
    <location>
        <position position="234"/>
    </location>
</feature>
<evidence type="ECO:0000256" key="7">
    <source>
        <dbReference type="ARBA" id="ARBA00022824"/>
    </source>
</evidence>
<dbReference type="SUPFAM" id="SSF56219">
    <property type="entry name" value="DNase I-like"/>
    <property type="match status" value="1"/>
</dbReference>
<dbReference type="SMART" id="SM00476">
    <property type="entry name" value="DNaseIc"/>
    <property type="match status" value="1"/>
</dbReference>
<dbReference type="Proteomes" id="UP000677803">
    <property type="component" value="Unassembled WGS sequence"/>
</dbReference>
<dbReference type="GO" id="GO:0003677">
    <property type="term" value="F:DNA binding"/>
    <property type="evidence" value="ECO:0007669"/>
    <property type="project" value="TreeGrafter"/>
</dbReference>
<evidence type="ECO:0000256" key="9">
    <source>
        <dbReference type="ARBA" id="ARBA00023180"/>
    </source>
</evidence>
<evidence type="ECO:0000259" key="14">
    <source>
        <dbReference type="Pfam" id="PF03372"/>
    </source>
</evidence>
<dbReference type="PANTHER" id="PTHR11371">
    <property type="entry name" value="DEOXYRIBONUCLEASE"/>
    <property type="match status" value="1"/>
</dbReference>
<proteinExistence type="inferred from homology"/>
<feature type="signal peptide" evidence="13">
    <location>
        <begin position="1"/>
        <end position="22"/>
    </location>
</feature>
<keyword evidence="5" id="KW-0255">Endonuclease</keyword>
<evidence type="ECO:0000256" key="4">
    <source>
        <dbReference type="ARBA" id="ARBA00022729"/>
    </source>
</evidence>
<evidence type="ECO:0000313" key="15">
    <source>
        <dbReference type="EMBL" id="CAG5968103.1"/>
    </source>
</evidence>
<evidence type="ECO:0000256" key="11">
    <source>
        <dbReference type="ARBA" id="ARBA00042003"/>
    </source>
</evidence>
<evidence type="ECO:0000256" key="13">
    <source>
        <dbReference type="SAM" id="SignalP"/>
    </source>
</evidence>
<keyword evidence="8" id="KW-1015">Disulfide bond</keyword>
<dbReference type="InterPro" id="IPR036691">
    <property type="entry name" value="Endo/exonu/phosph_ase_sf"/>
</dbReference>
<accession>A0A8S4BKT1</accession>
<keyword evidence="3" id="KW-0540">Nuclease</keyword>
<dbReference type="Pfam" id="PF03372">
    <property type="entry name" value="Exo_endo_phos"/>
    <property type="match status" value="1"/>
</dbReference>
<feature type="chain" id="PRO_5035841263" description="Deoxyribonuclease-1-like 1" evidence="13">
    <location>
        <begin position="23"/>
        <end position="234"/>
    </location>
</feature>
<protein>
    <recommendedName>
        <fullName evidence="10">Deoxyribonuclease-1-like 1</fullName>
    </recommendedName>
    <alternativeName>
        <fullName evidence="12">DNase X</fullName>
    </alternativeName>
    <alternativeName>
        <fullName evidence="11">Deoxyribonuclease I-like 1</fullName>
    </alternativeName>
</protein>
<dbReference type="OrthoDB" id="10061407at2759"/>
<dbReference type="GO" id="GO:0005634">
    <property type="term" value="C:nucleus"/>
    <property type="evidence" value="ECO:0007669"/>
    <property type="project" value="TreeGrafter"/>
</dbReference>
<dbReference type="GO" id="GO:0004530">
    <property type="term" value="F:deoxyribonuclease I activity"/>
    <property type="evidence" value="ECO:0007669"/>
    <property type="project" value="TreeGrafter"/>
</dbReference>
<evidence type="ECO:0000256" key="3">
    <source>
        <dbReference type="ARBA" id="ARBA00022722"/>
    </source>
</evidence>
<dbReference type="GO" id="GO:0005783">
    <property type="term" value="C:endoplasmic reticulum"/>
    <property type="evidence" value="ECO:0007669"/>
    <property type="project" value="UniProtKB-SubCell"/>
</dbReference>
<comment type="similarity">
    <text evidence="2">Belongs to the DNase I family.</text>
</comment>
<keyword evidence="7" id="KW-0256">Endoplasmic reticulum</keyword>
<dbReference type="Gene3D" id="3.60.10.10">
    <property type="entry name" value="Endonuclease/exonuclease/phosphatase"/>
    <property type="match status" value="2"/>
</dbReference>
<evidence type="ECO:0000256" key="6">
    <source>
        <dbReference type="ARBA" id="ARBA00022801"/>
    </source>
</evidence>
<evidence type="ECO:0000256" key="8">
    <source>
        <dbReference type="ARBA" id="ARBA00023157"/>
    </source>
</evidence>
<dbReference type="AlphaFoldDB" id="A0A8S4BKT1"/>
<reference evidence="15" key="1">
    <citation type="submission" date="2021-05" db="EMBL/GenBank/DDBJ databases">
        <authorList>
            <person name="Tigano A."/>
        </authorList>
    </citation>
    <scope>NUCLEOTIDE SEQUENCE</scope>
</reference>
<dbReference type="PANTHER" id="PTHR11371:SF28">
    <property type="entry name" value="DEOXYRIBONUCLEASE-1-LIKE 1"/>
    <property type="match status" value="1"/>
</dbReference>
<dbReference type="PRINTS" id="PR00130">
    <property type="entry name" value="DNASEI"/>
</dbReference>
<sequence>MGGLMLPSIMLALCFLLEAGAAQRSGFRVCAFNLHHFGESKSRKSDVMQTLARIISRCDVCLLQEVRDSKGTALPKLLEQIRLSDPAHAYKSVASARLGRTESYQEQYVFVYRSDTATLADTYQYPDDLPGDEDAFAREPSDPAHAYKSVASARLGRTESYQEQYVFVYRSDTATLADTLFWLLPEDSDSTVRASTSCSYDRIVVHGETFNRAVVPFSARAFNFQAEYRLTEEQ</sequence>
<comment type="subcellular location">
    <subcellularLocation>
        <location evidence="1">Endoplasmic reticulum</location>
    </subcellularLocation>
</comment>
<dbReference type="GO" id="GO:0006308">
    <property type="term" value="P:DNA catabolic process"/>
    <property type="evidence" value="ECO:0007669"/>
    <property type="project" value="InterPro"/>
</dbReference>
<feature type="domain" description="Endonuclease/exonuclease/phosphatase" evidence="14">
    <location>
        <begin position="31"/>
        <end position="147"/>
    </location>
</feature>
<keyword evidence="16" id="KW-1185">Reference proteome</keyword>
<dbReference type="InterPro" id="IPR016202">
    <property type="entry name" value="DNase_I"/>
</dbReference>
<gene>
    <name evidence="15" type="ORF">MMEN_LOCUS15733</name>
</gene>
<evidence type="ECO:0000256" key="1">
    <source>
        <dbReference type="ARBA" id="ARBA00004240"/>
    </source>
</evidence>
<evidence type="ECO:0000256" key="12">
    <source>
        <dbReference type="ARBA" id="ARBA00043073"/>
    </source>
</evidence>
<dbReference type="EMBL" id="CAJRST010028890">
    <property type="protein sequence ID" value="CAG5968103.1"/>
    <property type="molecule type" value="Genomic_DNA"/>
</dbReference>
<organism evidence="15 16">
    <name type="scientific">Menidia menidia</name>
    <name type="common">Atlantic silverside</name>
    <dbReference type="NCBI Taxonomy" id="238744"/>
    <lineage>
        <taxon>Eukaryota</taxon>
        <taxon>Metazoa</taxon>
        <taxon>Chordata</taxon>
        <taxon>Craniata</taxon>
        <taxon>Vertebrata</taxon>
        <taxon>Euteleostomi</taxon>
        <taxon>Actinopterygii</taxon>
        <taxon>Neopterygii</taxon>
        <taxon>Teleostei</taxon>
        <taxon>Neoteleostei</taxon>
        <taxon>Acanthomorphata</taxon>
        <taxon>Ovalentaria</taxon>
        <taxon>Atherinomorphae</taxon>
        <taxon>Atheriniformes</taxon>
        <taxon>Atherinopsidae</taxon>
        <taxon>Menidiinae</taxon>
        <taxon>Menidia</taxon>
    </lineage>
</organism>
<evidence type="ECO:0000256" key="2">
    <source>
        <dbReference type="ARBA" id="ARBA00007359"/>
    </source>
</evidence>
<keyword evidence="9" id="KW-0325">Glycoprotein</keyword>
<evidence type="ECO:0000256" key="5">
    <source>
        <dbReference type="ARBA" id="ARBA00022759"/>
    </source>
</evidence>
<evidence type="ECO:0000313" key="16">
    <source>
        <dbReference type="Proteomes" id="UP000677803"/>
    </source>
</evidence>
<keyword evidence="6" id="KW-0378">Hydrolase</keyword>
<dbReference type="InterPro" id="IPR005135">
    <property type="entry name" value="Endo/exonuclease/phosphatase"/>
</dbReference>
<name>A0A8S4BKT1_9TELE</name>